<accession>A0A934M560</accession>
<feature type="domain" description="4Fe-4S ferredoxin-type" evidence="5">
    <location>
        <begin position="2"/>
        <end position="30"/>
    </location>
</feature>
<dbReference type="Gene3D" id="3.30.70.20">
    <property type="match status" value="1"/>
</dbReference>
<keyword evidence="4" id="KW-0411">Iron-sulfur</keyword>
<dbReference type="Pfam" id="PF02906">
    <property type="entry name" value="Fe_hyd_lg_C"/>
    <property type="match status" value="1"/>
</dbReference>
<dbReference type="SUPFAM" id="SSF54862">
    <property type="entry name" value="4Fe-4S ferredoxins"/>
    <property type="match status" value="1"/>
</dbReference>
<dbReference type="Pfam" id="PF04060">
    <property type="entry name" value="FeS"/>
    <property type="match status" value="1"/>
</dbReference>
<dbReference type="Gene3D" id="3.40.50.1780">
    <property type="match status" value="2"/>
</dbReference>
<dbReference type="PANTHER" id="PTHR11615">
    <property type="entry name" value="NITRATE, FORMATE, IRON DEHYDROGENASE"/>
    <property type="match status" value="1"/>
</dbReference>
<keyword evidence="3" id="KW-0408">Iron</keyword>
<dbReference type="Gene3D" id="3.40.950.10">
    <property type="entry name" value="Fe-only Hydrogenase (Larger Subunit), Chain L, domain 3"/>
    <property type="match status" value="1"/>
</dbReference>
<evidence type="ECO:0000313" key="7">
    <source>
        <dbReference type="EMBL" id="MBI6874947.1"/>
    </source>
</evidence>
<dbReference type="InterPro" id="IPR050340">
    <property type="entry name" value="Cytosolic_Fe-S_CAF"/>
</dbReference>
<gene>
    <name evidence="7" type="ORF">I6U51_19950</name>
</gene>
<dbReference type="PROSITE" id="PS51379">
    <property type="entry name" value="4FE4S_FER_2"/>
    <property type="match status" value="2"/>
</dbReference>
<dbReference type="InterPro" id="IPR017896">
    <property type="entry name" value="4Fe4S_Fe-S-bd"/>
</dbReference>
<dbReference type="GO" id="GO:0046872">
    <property type="term" value="F:metal ion binding"/>
    <property type="evidence" value="ECO:0007669"/>
    <property type="project" value="UniProtKB-KW"/>
</dbReference>
<protein>
    <submittedName>
        <fullName evidence="7">4Fe-4S dicluster domain-containing protein</fullName>
    </submittedName>
</protein>
<evidence type="ECO:0000259" key="6">
    <source>
        <dbReference type="PROSITE" id="PS51656"/>
    </source>
</evidence>
<dbReference type="Gene3D" id="1.10.15.40">
    <property type="entry name" value="Electron transport complex subunit B, putative Fe-S cluster"/>
    <property type="match status" value="1"/>
</dbReference>
<dbReference type="InterPro" id="IPR004108">
    <property type="entry name" value="Fe_hydrogenase_lsu_C"/>
</dbReference>
<dbReference type="AlphaFoldDB" id="A0A934M560"/>
<evidence type="ECO:0000313" key="8">
    <source>
        <dbReference type="Proteomes" id="UP000622687"/>
    </source>
</evidence>
<dbReference type="Pfam" id="PF13237">
    <property type="entry name" value="Fer4_10"/>
    <property type="match status" value="1"/>
</dbReference>
<evidence type="ECO:0000256" key="1">
    <source>
        <dbReference type="ARBA" id="ARBA00022485"/>
    </source>
</evidence>
<dbReference type="SUPFAM" id="SSF53920">
    <property type="entry name" value="Fe-only hydrogenase"/>
    <property type="match status" value="1"/>
</dbReference>
<keyword evidence="2" id="KW-0479">Metal-binding</keyword>
<dbReference type="PROSITE" id="PS00198">
    <property type="entry name" value="4FE4S_FER_1"/>
    <property type="match status" value="1"/>
</dbReference>
<reference evidence="7" key="1">
    <citation type="submission" date="2020-12" db="EMBL/GenBank/DDBJ databases">
        <title>Clostridium thailandense sp. nov., a novel acetogenic bacterium isolated from peat land soil in Thailand.</title>
        <authorList>
            <person name="Chaikitkaew S."/>
            <person name="Birkeland N.K."/>
        </authorList>
    </citation>
    <scope>NUCLEOTIDE SEQUENCE</scope>
    <source>
        <strain evidence="7">DSM 17425</strain>
    </source>
</reference>
<evidence type="ECO:0000259" key="5">
    <source>
        <dbReference type="PROSITE" id="PS51379"/>
    </source>
</evidence>
<dbReference type="Proteomes" id="UP000622687">
    <property type="component" value="Unassembled WGS sequence"/>
</dbReference>
<keyword evidence="8" id="KW-1185">Reference proteome</keyword>
<organism evidence="7 8">
    <name type="scientific">Clostridium aciditolerans</name>
    <dbReference type="NCBI Taxonomy" id="339861"/>
    <lineage>
        <taxon>Bacteria</taxon>
        <taxon>Bacillati</taxon>
        <taxon>Bacillota</taxon>
        <taxon>Clostridia</taxon>
        <taxon>Eubacteriales</taxon>
        <taxon>Clostridiaceae</taxon>
        <taxon>Clostridium</taxon>
    </lineage>
</organism>
<evidence type="ECO:0000256" key="3">
    <source>
        <dbReference type="ARBA" id="ARBA00023004"/>
    </source>
</evidence>
<dbReference type="GO" id="GO:0051539">
    <property type="term" value="F:4 iron, 4 sulfur cluster binding"/>
    <property type="evidence" value="ECO:0007669"/>
    <property type="project" value="UniProtKB-KW"/>
</dbReference>
<keyword evidence="1" id="KW-0004">4Fe-4S</keyword>
<proteinExistence type="predicted"/>
<dbReference type="EMBL" id="JAEEGB010000037">
    <property type="protein sequence ID" value="MBI6874947.1"/>
    <property type="molecule type" value="Genomic_DNA"/>
</dbReference>
<sequence length="573" mass="64530">MKYMNFSRANCKNCYKCLRSCPVKAIKFKNEQAEIVEDRCIACSHCLAICPQKARHIVSDLERVKDALSSGKKVVATIAPSFAGVFDASPGKFVAVLKKLGFSYVEETAVGANVVSDIYRQYIKNCEINNYISTACPSVNYIIEKYYPSLVQYMIPTVSPMIAHGKILRELYGEDSLIVFMGPCIAKKIESESFLTKEIVDAVITFDELNDWVDNLHINISELEDCEFDRSFLNSDRNYPIFGGIVQCVRPELDERGIEVISVSGTEECMELFKSIEKGEVNNAFIEVSACKGSCIGGPGMINNEKGYYKRVQKVKNYIKSIADKDGTSVEIKKQLDFSRTFIDKSITKEIASEEQIAKIMREMGKYGLEDELNCGVCGYNTCKEKAQAIFEGMSESNMCLHYMRNRAESVRNVIFENTLNCNILLDGEMRIKDINPAAESAFMVKSQNVKGKPITLLMDDTDFKYVKDTGKSIISKKVSLPKYNLDFIETIVYIEKQDIVMVSMVDITKEEKNKEKLIELKENTINAAQQVIEKQMRVAQEIASLLGETTAETKITLTKLKKIVEGENDSIL</sequence>
<dbReference type="Gene3D" id="3.30.450.20">
    <property type="entry name" value="PAS domain"/>
    <property type="match status" value="1"/>
</dbReference>
<dbReference type="InterPro" id="IPR007202">
    <property type="entry name" value="4Fe-4S_dom"/>
</dbReference>
<dbReference type="PROSITE" id="PS51656">
    <property type="entry name" value="4FE4S"/>
    <property type="match status" value="1"/>
</dbReference>
<feature type="domain" description="4Fe-4S" evidence="6">
    <location>
        <begin position="356"/>
        <end position="417"/>
    </location>
</feature>
<name>A0A934M560_9CLOT</name>
<feature type="domain" description="4Fe-4S ferredoxin-type" evidence="5">
    <location>
        <begin position="31"/>
        <end position="60"/>
    </location>
</feature>
<dbReference type="RefSeq" id="WP_211144321.1">
    <property type="nucleotide sequence ID" value="NZ_JAEEGB010000037.1"/>
</dbReference>
<dbReference type="InterPro" id="IPR009016">
    <property type="entry name" value="Fe_hydrogenase"/>
</dbReference>
<comment type="caution">
    <text evidence="7">The sequence shown here is derived from an EMBL/GenBank/DDBJ whole genome shotgun (WGS) entry which is preliminary data.</text>
</comment>
<evidence type="ECO:0000256" key="2">
    <source>
        <dbReference type="ARBA" id="ARBA00022723"/>
    </source>
</evidence>
<evidence type="ECO:0000256" key="4">
    <source>
        <dbReference type="ARBA" id="ARBA00023014"/>
    </source>
</evidence>
<dbReference type="InterPro" id="IPR017900">
    <property type="entry name" value="4Fe4S_Fe_S_CS"/>
</dbReference>